<keyword evidence="3" id="KW-0012">Acyltransferase</keyword>
<dbReference type="RefSeq" id="WP_320501361.1">
    <property type="nucleotide sequence ID" value="NZ_JAXCLX010000002.1"/>
</dbReference>
<feature type="domain" description="Acyltransferase 3" evidence="2">
    <location>
        <begin position="8"/>
        <end position="342"/>
    </location>
</feature>
<keyword evidence="1" id="KW-0472">Membrane</keyword>
<dbReference type="EC" id="2.3.-.-" evidence="3"/>
<feature type="transmembrane region" description="Helical" evidence="1">
    <location>
        <begin position="234"/>
        <end position="252"/>
    </location>
</feature>
<name>A0ABU5E027_9PROT</name>
<feature type="transmembrane region" description="Helical" evidence="1">
    <location>
        <begin position="41"/>
        <end position="59"/>
    </location>
</feature>
<dbReference type="EMBL" id="JAXCLX010000002">
    <property type="protein sequence ID" value="MDY0872890.1"/>
    <property type="molecule type" value="Genomic_DNA"/>
</dbReference>
<evidence type="ECO:0000313" key="3">
    <source>
        <dbReference type="EMBL" id="MDY0872890.1"/>
    </source>
</evidence>
<feature type="transmembrane region" description="Helical" evidence="1">
    <location>
        <begin position="75"/>
        <end position="94"/>
    </location>
</feature>
<dbReference type="Proteomes" id="UP001271769">
    <property type="component" value="Unassembled WGS sequence"/>
</dbReference>
<dbReference type="Pfam" id="PF01757">
    <property type="entry name" value="Acyl_transf_3"/>
    <property type="match status" value="1"/>
</dbReference>
<evidence type="ECO:0000259" key="2">
    <source>
        <dbReference type="Pfam" id="PF01757"/>
    </source>
</evidence>
<keyword evidence="4" id="KW-1185">Reference proteome</keyword>
<reference evidence="3 4" key="1">
    <citation type="journal article" date="2013" name="Antonie Van Leeuwenhoek">
        <title>Dongia rigui sp. nov., isolated from freshwater of a large wetland in Korea.</title>
        <authorList>
            <person name="Baik K.S."/>
            <person name="Hwang Y.M."/>
            <person name="Choi J.S."/>
            <person name="Kwon J."/>
            <person name="Seong C.N."/>
        </authorList>
    </citation>
    <scope>NUCLEOTIDE SEQUENCE [LARGE SCALE GENOMIC DNA]</scope>
    <source>
        <strain evidence="3 4">04SU4-P</strain>
    </source>
</reference>
<feature type="transmembrane region" description="Helical" evidence="1">
    <location>
        <begin position="208"/>
        <end position="227"/>
    </location>
</feature>
<evidence type="ECO:0000313" key="4">
    <source>
        <dbReference type="Proteomes" id="UP001271769"/>
    </source>
</evidence>
<keyword evidence="3" id="KW-0808">Transferase</keyword>
<feature type="transmembrane region" description="Helical" evidence="1">
    <location>
        <begin position="297"/>
        <end position="319"/>
    </location>
</feature>
<evidence type="ECO:0000256" key="1">
    <source>
        <dbReference type="SAM" id="Phobius"/>
    </source>
</evidence>
<feature type="transmembrane region" description="Helical" evidence="1">
    <location>
        <begin position="179"/>
        <end position="202"/>
    </location>
</feature>
<sequence length="379" mass="41715">MVKHVPHFEVLRGIAAMWVLCGHALRITDIHASYLSRGDQAVEVFVILSGFVIALMRVNEAEPYGRYIFRRFMRLYPLFLVALVLGALTMHLYAPVFGSSPWLAQEQVAFLARMENAENGLFAHIALHLTMLHGVVPDTVLPQAALMFSGPLWSISLEWQFYLIAPFLIALISFNTPRGVVIAGLILLATIGLQWVTAQYWVAGVPSFLPLRLPLFVVGIASALLWHRARAAKPWVLAVVLGLATVAGWSFAPNKLPILIWFTTYFLAATHDRIGLSRVAGRVVAWPAARFLGRVSYGVYVLHVPVMMAVTYYLVIPLVGDQPAIVAALMILGLTLPIVLVLATLSFTYIERPAIAWARGRASHRANASAPQSVPEPSP</sequence>
<feature type="transmembrane region" description="Helical" evidence="1">
    <location>
        <begin position="152"/>
        <end position="172"/>
    </location>
</feature>
<comment type="caution">
    <text evidence="3">The sequence shown here is derived from an EMBL/GenBank/DDBJ whole genome shotgun (WGS) entry which is preliminary data.</text>
</comment>
<protein>
    <submittedName>
        <fullName evidence="3">Acyltransferase</fullName>
        <ecNumber evidence="3">2.3.-.-</ecNumber>
    </submittedName>
</protein>
<accession>A0ABU5E027</accession>
<keyword evidence="1" id="KW-0812">Transmembrane</keyword>
<dbReference type="InterPro" id="IPR002656">
    <property type="entry name" value="Acyl_transf_3_dom"/>
</dbReference>
<keyword evidence="1" id="KW-1133">Transmembrane helix</keyword>
<gene>
    <name evidence="3" type="ORF">SMD31_13190</name>
</gene>
<dbReference type="PANTHER" id="PTHR23028">
    <property type="entry name" value="ACETYLTRANSFERASE"/>
    <property type="match status" value="1"/>
</dbReference>
<feature type="transmembrane region" description="Helical" evidence="1">
    <location>
        <begin position="258"/>
        <end position="276"/>
    </location>
</feature>
<dbReference type="InterPro" id="IPR050879">
    <property type="entry name" value="Acyltransferase_3"/>
</dbReference>
<feature type="transmembrane region" description="Helical" evidence="1">
    <location>
        <begin position="325"/>
        <end position="350"/>
    </location>
</feature>
<dbReference type="GO" id="GO:0016746">
    <property type="term" value="F:acyltransferase activity"/>
    <property type="evidence" value="ECO:0007669"/>
    <property type="project" value="UniProtKB-KW"/>
</dbReference>
<proteinExistence type="predicted"/>
<organism evidence="3 4">
    <name type="scientific">Dongia rigui</name>
    <dbReference type="NCBI Taxonomy" id="940149"/>
    <lineage>
        <taxon>Bacteria</taxon>
        <taxon>Pseudomonadati</taxon>
        <taxon>Pseudomonadota</taxon>
        <taxon>Alphaproteobacteria</taxon>
        <taxon>Rhodospirillales</taxon>
        <taxon>Dongiaceae</taxon>
        <taxon>Dongia</taxon>
    </lineage>
</organism>